<dbReference type="InterPro" id="IPR001789">
    <property type="entry name" value="Sig_transdc_resp-reg_receiver"/>
</dbReference>
<accession>A0A841P9Y1</accession>
<evidence type="ECO:0000313" key="6">
    <source>
        <dbReference type="EMBL" id="MBB6411966.1"/>
    </source>
</evidence>
<dbReference type="Proteomes" id="UP000556329">
    <property type="component" value="Unassembled WGS sequence"/>
</dbReference>
<evidence type="ECO:0000313" key="7">
    <source>
        <dbReference type="Proteomes" id="UP000556329"/>
    </source>
</evidence>
<dbReference type="GO" id="GO:0005829">
    <property type="term" value="C:cytosol"/>
    <property type="evidence" value="ECO:0007669"/>
    <property type="project" value="TreeGrafter"/>
</dbReference>
<proteinExistence type="predicted"/>
<feature type="modified residue" description="4-aspartylphosphate" evidence="4">
    <location>
        <position position="49"/>
    </location>
</feature>
<dbReference type="PANTHER" id="PTHR48111:SF40">
    <property type="entry name" value="PHOSPHATE REGULON TRANSCRIPTIONAL REGULATORY PROTEIN PHOB"/>
    <property type="match status" value="1"/>
</dbReference>
<keyword evidence="2" id="KW-0902">Two-component regulatory system</keyword>
<evidence type="ECO:0000256" key="3">
    <source>
        <dbReference type="ARBA" id="ARBA00023125"/>
    </source>
</evidence>
<dbReference type="InterPro" id="IPR039420">
    <property type="entry name" value="WalR-like"/>
</dbReference>
<dbReference type="AlphaFoldDB" id="A0A841P9Y1"/>
<dbReference type="InterPro" id="IPR011006">
    <property type="entry name" value="CheY-like_superfamily"/>
</dbReference>
<dbReference type="GO" id="GO:0006355">
    <property type="term" value="P:regulation of DNA-templated transcription"/>
    <property type="evidence" value="ECO:0007669"/>
    <property type="project" value="TreeGrafter"/>
</dbReference>
<evidence type="ECO:0000256" key="4">
    <source>
        <dbReference type="PROSITE-ProRule" id="PRU00169"/>
    </source>
</evidence>
<evidence type="ECO:0000256" key="1">
    <source>
        <dbReference type="ARBA" id="ARBA00022553"/>
    </source>
</evidence>
<sequence length="113" mass="12592">MIVEDESLVAMDLEYLLTEMGHIVVEVATRVREAMEFARDSEIDFAILDINVSGTQSFPVAEILRQRGIPFVFATGYGSAGLVDGYRDEPTLQKPYQPRELEHLIAATPPIIP</sequence>
<feature type="domain" description="Response regulatory" evidence="5">
    <location>
        <begin position="1"/>
        <end position="109"/>
    </location>
</feature>
<protein>
    <submittedName>
        <fullName evidence="6">CheY-like chemotaxis protein</fullName>
    </submittedName>
</protein>
<dbReference type="EMBL" id="JACHEF010000004">
    <property type="protein sequence ID" value="MBB6411966.1"/>
    <property type="molecule type" value="Genomic_DNA"/>
</dbReference>
<keyword evidence="7" id="KW-1185">Reference proteome</keyword>
<organism evidence="6 7">
    <name type="scientific">Mesorhizobium sangaii</name>
    <dbReference type="NCBI Taxonomy" id="505389"/>
    <lineage>
        <taxon>Bacteria</taxon>
        <taxon>Pseudomonadati</taxon>
        <taxon>Pseudomonadota</taxon>
        <taxon>Alphaproteobacteria</taxon>
        <taxon>Hyphomicrobiales</taxon>
        <taxon>Phyllobacteriaceae</taxon>
        <taxon>Mesorhizobium</taxon>
    </lineage>
</organism>
<keyword evidence="1 4" id="KW-0597">Phosphoprotein</keyword>
<dbReference type="GO" id="GO:0032993">
    <property type="term" value="C:protein-DNA complex"/>
    <property type="evidence" value="ECO:0007669"/>
    <property type="project" value="TreeGrafter"/>
</dbReference>
<evidence type="ECO:0000256" key="2">
    <source>
        <dbReference type="ARBA" id="ARBA00023012"/>
    </source>
</evidence>
<name>A0A841P9Y1_9HYPH</name>
<keyword evidence="3" id="KW-0238">DNA-binding</keyword>
<reference evidence="6 7" key="1">
    <citation type="submission" date="2020-08" db="EMBL/GenBank/DDBJ databases">
        <title>Genomic Encyclopedia of Type Strains, Phase IV (KMG-IV): sequencing the most valuable type-strain genomes for metagenomic binning, comparative biology and taxonomic classification.</title>
        <authorList>
            <person name="Goeker M."/>
        </authorList>
    </citation>
    <scope>NUCLEOTIDE SEQUENCE [LARGE SCALE GENOMIC DNA]</scope>
    <source>
        <strain evidence="6 7">DSM 100039</strain>
    </source>
</reference>
<dbReference type="PROSITE" id="PS50110">
    <property type="entry name" value="RESPONSE_REGULATORY"/>
    <property type="match status" value="1"/>
</dbReference>
<dbReference type="SMART" id="SM00448">
    <property type="entry name" value="REC"/>
    <property type="match status" value="1"/>
</dbReference>
<dbReference type="PANTHER" id="PTHR48111">
    <property type="entry name" value="REGULATOR OF RPOS"/>
    <property type="match status" value="1"/>
</dbReference>
<dbReference type="Gene3D" id="3.40.50.2300">
    <property type="match status" value="1"/>
</dbReference>
<dbReference type="Pfam" id="PF00072">
    <property type="entry name" value="Response_reg"/>
    <property type="match status" value="1"/>
</dbReference>
<dbReference type="RefSeq" id="WP_246461814.1">
    <property type="nucleotide sequence ID" value="NZ_JACHEF010000004.1"/>
</dbReference>
<dbReference type="SUPFAM" id="SSF52172">
    <property type="entry name" value="CheY-like"/>
    <property type="match status" value="1"/>
</dbReference>
<comment type="caution">
    <text evidence="6">The sequence shown here is derived from an EMBL/GenBank/DDBJ whole genome shotgun (WGS) entry which is preliminary data.</text>
</comment>
<dbReference type="GO" id="GO:0000976">
    <property type="term" value="F:transcription cis-regulatory region binding"/>
    <property type="evidence" value="ECO:0007669"/>
    <property type="project" value="TreeGrafter"/>
</dbReference>
<dbReference type="GO" id="GO:0000156">
    <property type="term" value="F:phosphorelay response regulator activity"/>
    <property type="evidence" value="ECO:0007669"/>
    <property type="project" value="TreeGrafter"/>
</dbReference>
<evidence type="ECO:0000259" key="5">
    <source>
        <dbReference type="PROSITE" id="PS50110"/>
    </source>
</evidence>
<gene>
    <name evidence="6" type="ORF">HNQ71_004654</name>
</gene>